<keyword evidence="2" id="KW-1185">Reference proteome</keyword>
<sequence length="75" mass="8487">MEVLTHVELSLGLRQQKRNVTEFSQNPVKGHHSVETTDPHMLTEKILLLDITRNSDGHSGCCYVVVDLEQMVEAQ</sequence>
<proteinExistence type="predicted"/>
<name>A0AAD8F6S4_BIOPF</name>
<protein>
    <submittedName>
        <fullName evidence="1">Uncharacterized protein</fullName>
    </submittedName>
</protein>
<dbReference type="Proteomes" id="UP001233172">
    <property type="component" value="Unassembled WGS sequence"/>
</dbReference>
<dbReference type="EMBL" id="JASAOG010000092">
    <property type="protein sequence ID" value="KAK0052728.1"/>
    <property type="molecule type" value="Genomic_DNA"/>
</dbReference>
<evidence type="ECO:0000313" key="2">
    <source>
        <dbReference type="Proteomes" id="UP001233172"/>
    </source>
</evidence>
<accession>A0AAD8F6S4</accession>
<evidence type="ECO:0000313" key="1">
    <source>
        <dbReference type="EMBL" id="KAK0052728.1"/>
    </source>
</evidence>
<organism evidence="1 2">
    <name type="scientific">Biomphalaria pfeifferi</name>
    <name type="common">Bloodfluke planorb</name>
    <name type="synonym">Freshwater snail</name>
    <dbReference type="NCBI Taxonomy" id="112525"/>
    <lineage>
        <taxon>Eukaryota</taxon>
        <taxon>Metazoa</taxon>
        <taxon>Spiralia</taxon>
        <taxon>Lophotrochozoa</taxon>
        <taxon>Mollusca</taxon>
        <taxon>Gastropoda</taxon>
        <taxon>Heterobranchia</taxon>
        <taxon>Euthyneura</taxon>
        <taxon>Panpulmonata</taxon>
        <taxon>Hygrophila</taxon>
        <taxon>Lymnaeoidea</taxon>
        <taxon>Planorbidae</taxon>
        <taxon>Biomphalaria</taxon>
    </lineage>
</organism>
<gene>
    <name evidence="1" type="ORF">Bpfe_017844</name>
</gene>
<dbReference type="AlphaFoldDB" id="A0AAD8F6S4"/>
<comment type="caution">
    <text evidence="1">The sequence shown here is derived from an EMBL/GenBank/DDBJ whole genome shotgun (WGS) entry which is preliminary data.</text>
</comment>
<reference evidence="1" key="2">
    <citation type="submission" date="2023-04" db="EMBL/GenBank/DDBJ databases">
        <authorList>
            <person name="Bu L."/>
            <person name="Lu L."/>
            <person name="Laidemitt M.R."/>
            <person name="Zhang S.M."/>
            <person name="Mutuku M."/>
            <person name="Mkoji G."/>
            <person name="Steinauer M."/>
            <person name="Loker E.S."/>
        </authorList>
    </citation>
    <scope>NUCLEOTIDE SEQUENCE</scope>
    <source>
        <strain evidence="1">KasaAsao</strain>
        <tissue evidence="1">Whole Snail</tissue>
    </source>
</reference>
<reference evidence="1" key="1">
    <citation type="journal article" date="2023" name="PLoS Negl. Trop. Dis.">
        <title>A genome sequence for Biomphalaria pfeifferi, the major vector snail for the human-infecting parasite Schistosoma mansoni.</title>
        <authorList>
            <person name="Bu L."/>
            <person name="Lu L."/>
            <person name="Laidemitt M.R."/>
            <person name="Zhang S.M."/>
            <person name="Mutuku M."/>
            <person name="Mkoji G."/>
            <person name="Steinauer M."/>
            <person name="Loker E.S."/>
        </authorList>
    </citation>
    <scope>NUCLEOTIDE SEQUENCE</scope>
    <source>
        <strain evidence="1">KasaAsao</strain>
    </source>
</reference>